<dbReference type="EMBL" id="CP065856">
    <property type="protein sequence ID" value="QPV62896.1"/>
    <property type="molecule type" value="Genomic_DNA"/>
</dbReference>
<accession>A0A7T3FYC4</accession>
<dbReference type="KEGG" id="hlt:I7X12_19635"/>
<dbReference type="PANTHER" id="PTHR34860:SF6">
    <property type="entry name" value="REPRESSOR-LIKE PROTEIN SSO7C3"/>
    <property type="match status" value="1"/>
</dbReference>
<dbReference type="RefSeq" id="WP_198061694.1">
    <property type="nucleotide sequence ID" value="NZ_CP065856.1"/>
</dbReference>
<evidence type="ECO:0000313" key="3">
    <source>
        <dbReference type="Proteomes" id="UP000595001"/>
    </source>
</evidence>
<keyword evidence="2" id="KW-0238">DNA-binding</keyword>
<keyword evidence="3" id="KW-1185">Reference proteome</keyword>
<dbReference type="PROSITE" id="PS51740">
    <property type="entry name" value="SPOVT_ABRB"/>
    <property type="match status" value="1"/>
</dbReference>
<dbReference type="GeneID" id="60590754"/>
<organism evidence="2 3">
    <name type="scientific">Halosimplex litoreum</name>
    <dbReference type="NCBI Taxonomy" id="1198301"/>
    <lineage>
        <taxon>Archaea</taxon>
        <taxon>Methanobacteriati</taxon>
        <taxon>Methanobacteriota</taxon>
        <taxon>Stenosarchaea group</taxon>
        <taxon>Halobacteria</taxon>
        <taxon>Halobacteriales</taxon>
        <taxon>Haloarculaceae</taxon>
        <taxon>Halosimplex</taxon>
    </lineage>
</organism>
<dbReference type="InterPro" id="IPR007159">
    <property type="entry name" value="SpoVT-AbrB_dom"/>
</dbReference>
<protein>
    <submittedName>
        <fullName evidence="2">AbrB/MazE/SpoVT family DNA-binding domain-containing protein</fullName>
    </submittedName>
</protein>
<evidence type="ECO:0000259" key="1">
    <source>
        <dbReference type="PROSITE" id="PS51740"/>
    </source>
</evidence>
<sequence length="87" mass="10071">MATREDATITSKGQVTIPKEIRERLDLDEGTKVEFVLDDDGRVTIRPKESAMERLRGVRRTLSKHDVDLDEMRRDSERAWSSHTEDS</sequence>
<dbReference type="NCBIfam" id="TIGR01439">
    <property type="entry name" value="lp_hng_hel_AbrB"/>
    <property type="match status" value="1"/>
</dbReference>
<reference evidence="2 3" key="1">
    <citation type="submission" date="2020-12" db="EMBL/GenBank/DDBJ databases">
        <title>Halosimplex halophilum sp. nov. and Halosimplex salinum sp. nov., two new members of the genus Halosimplex.</title>
        <authorList>
            <person name="Cui H.L."/>
        </authorList>
    </citation>
    <scope>NUCLEOTIDE SEQUENCE [LARGE SCALE GENOMIC DNA]</scope>
    <source>
        <strain evidence="2 3">YGH94</strain>
    </source>
</reference>
<dbReference type="PANTHER" id="PTHR34860">
    <property type="entry name" value="REPRESSOR-LIKE PROTEIN SSO7C3"/>
    <property type="match status" value="1"/>
</dbReference>
<dbReference type="Proteomes" id="UP000595001">
    <property type="component" value="Chromosome"/>
</dbReference>
<dbReference type="OrthoDB" id="87832at2157"/>
<dbReference type="Gene3D" id="2.10.260.10">
    <property type="match status" value="1"/>
</dbReference>
<dbReference type="SMART" id="SM00966">
    <property type="entry name" value="SpoVT_AbrB"/>
    <property type="match status" value="1"/>
</dbReference>
<dbReference type="AlphaFoldDB" id="A0A7T3FYC4"/>
<dbReference type="InterPro" id="IPR052975">
    <property type="entry name" value="Repressor-like_regulatory"/>
</dbReference>
<name>A0A7T3FYC4_9EURY</name>
<proteinExistence type="predicted"/>
<dbReference type="InterPro" id="IPR037914">
    <property type="entry name" value="SpoVT-AbrB_sf"/>
</dbReference>
<gene>
    <name evidence="2" type="ORF">I7X12_19635</name>
</gene>
<evidence type="ECO:0000313" key="2">
    <source>
        <dbReference type="EMBL" id="QPV62896.1"/>
    </source>
</evidence>
<dbReference type="Pfam" id="PF04014">
    <property type="entry name" value="MazE_antitoxin"/>
    <property type="match status" value="1"/>
</dbReference>
<feature type="domain" description="SpoVT-AbrB" evidence="1">
    <location>
        <begin position="4"/>
        <end position="50"/>
    </location>
</feature>
<dbReference type="SUPFAM" id="SSF89447">
    <property type="entry name" value="AbrB/MazE/MraZ-like"/>
    <property type="match status" value="1"/>
</dbReference>
<dbReference type="GO" id="GO:0003677">
    <property type="term" value="F:DNA binding"/>
    <property type="evidence" value="ECO:0007669"/>
    <property type="project" value="UniProtKB-KW"/>
</dbReference>